<evidence type="ECO:0000259" key="9">
    <source>
        <dbReference type="Pfam" id="PF21082"/>
    </source>
</evidence>
<evidence type="ECO:0000256" key="4">
    <source>
        <dbReference type="ARBA" id="ARBA00022692"/>
    </source>
</evidence>
<dbReference type="Proteomes" id="UP000295696">
    <property type="component" value="Unassembled WGS sequence"/>
</dbReference>
<reference evidence="10 11" key="1">
    <citation type="submission" date="2019-03" db="EMBL/GenBank/DDBJ databases">
        <title>Genomic Encyclopedia of Type Strains, Phase IV (KMG-IV): sequencing the most valuable type-strain genomes for metagenomic binning, comparative biology and taxonomic classification.</title>
        <authorList>
            <person name="Goeker M."/>
        </authorList>
    </citation>
    <scope>NUCLEOTIDE SEQUENCE [LARGE SCALE GENOMIC DNA]</scope>
    <source>
        <strain evidence="10 11">DSM 104836</strain>
    </source>
</reference>
<evidence type="ECO:0000256" key="6">
    <source>
        <dbReference type="ARBA" id="ARBA00023136"/>
    </source>
</evidence>
<dbReference type="SUPFAM" id="SSF50182">
    <property type="entry name" value="Sm-like ribonucleoproteins"/>
    <property type="match status" value="1"/>
</dbReference>
<proteinExistence type="inferred from homology"/>
<keyword evidence="7" id="KW-0406">Ion transport</keyword>
<evidence type="ECO:0000256" key="2">
    <source>
        <dbReference type="ARBA" id="ARBA00008017"/>
    </source>
</evidence>
<comment type="function">
    <text evidence="7">Mechanosensitive channel that participates in the regulation of osmotic pressure changes within the cell, opening in response to stretch forces in the membrane lipid bilayer, without the need for other proteins. Contributes to normal resistance to hypoosmotic shock. Forms an ion channel of 1.0 nanosiemens conductance with a slight preference for anions.</text>
</comment>
<dbReference type="Pfam" id="PF00924">
    <property type="entry name" value="MS_channel_2nd"/>
    <property type="match status" value="1"/>
</dbReference>
<dbReference type="InterPro" id="IPR010920">
    <property type="entry name" value="LSM_dom_sf"/>
</dbReference>
<keyword evidence="11" id="KW-1185">Reference proteome</keyword>
<comment type="caution">
    <text evidence="10">The sequence shown here is derived from an EMBL/GenBank/DDBJ whole genome shotgun (WGS) entry which is preliminary data.</text>
</comment>
<comment type="subunit">
    <text evidence="7">Homoheptamer.</text>
</comment>
<keyword evidence="6 7" id="KW-0472">Membrane</keyword>
<evidence type="ECO:0000256" key="7">
    <source>
        <dbReference type="RuleBase" id="RU369025"/>
    </source>
</evidence>
<feature type="transmembrane region" description="Helical" evidence="7">
    <location>
        <begin position="20"/>
        <end position="41"/>
    </location>
</feature>
<dbReference type="SUPFAM" id="SSF82689">
    <property type="entry name" value="Mechanosensitive channel protein MscS (YggB), C-terminal domain"/>
    <property type="match status" value="1"/>
</dbReference>
<dbReference type="RefSeq" id="WP_132248755.1">
    <property type="nucleotide sequence ID" value="NZ_SLZU01000033.1"/>
</dbReference>
<dbReference type="PANTHER" id="PTHR30221:SF1">
    <property type="entry name" value="SMALL-CONDUCTANCE MECHANOSENSITIVE CHANNEL"/>
    <property type="match status" value="1"/>
</dbReference>
<dbReference type="OrthoDB" id="9799209at2"/>
<keyword evidence="7" id="KW-0813">Transport</keyword>
<comment type="caution">
    <text evidence="7">Lacks conserved residue(s) required for the propagation of feature annotation.</text>
</comment>
<evidence type="ECO:0000313" key="11">
    <source>
        <dbReference type="Proteomes" id="UP000295696"/>
    </source>
</evidence>
<evidence type="ECO:0000256" key="1">
    <source>
        <dbReference type="ARBA" id="ARBA00004651"/>
    </source>
</evidence>
<dbReference type="Gene3D" id="1.10.287.1260">
    <property type="match status" value="1"/>
</dbReference>
<accession>A0A4R3IW67</accession>
<dbReference type="GO" id="GO:0005886">
    <property type="term" value="C:plasma membrane"/>
    <property type="evidence" value="ECO:0007669"/>
    <property type="project" value="UniProtKB-SubCell"/>
</dbReference>
<evidence type="ECO:0000259" key="8">
    <source>
        <dbReference type="Pfam" id="PF00924"/>
    </source>
</evidence>
<feature type="domain" description="Mechanosensitive ion channel MscS" evidence="8">
    <location>
        <begin position="113"/>
        <end position="183"/>
    </location>
</feature>
<dbReference type="EMBL" id="SLZU01000033">
    <property type="protein sequence ID" value="TCS54485.1"/>
    <property type="molecule type" value="Genomic_DNA"/>
</dbReference>
<dbReference type="InterPro" id="IPR045275">
    <property type="entry name" value="MscS_archaea/bacteria_type"/>
</dbReference>
<keyword evidence="7" id="KW-0997">Cell inner membrane</keyword>
<dbReference type="Pfam" id="PF21082">
    <property type="entry name" value="MS_channel_3rd"/>
    <property type="match status" value="1"/>
</dbReference>
<comment type="subcellular location">
    <subcellularLocation>
        <location evidence="7">Cell inner membrane</location>
        <topology evidence="7">Multi-pass membrane protein</topology>
    </subcellularLocation>
    <subcellularLocation>
        <location evidence="1">Cell membrane</location>
        <topology evidence="1">Multi-pass membrane protein</topology>
    </subcellularLocation>
</comment>
<keyword evidence="7" id="KW-0407">Ion channel</keyword>
<dbReference type="InterPro" id="IPR049278">
    <property type="entry name" value="MS_channel_C"/>
</dbReference>
<dbReference type="InterPro" id="IPR011066">
    <property type="entry name" value="MscS_channel_C_sf"/>
</dbReference>
<dbReference type="Gene3D" id="2.30.30.60">
    <property type="match status" value="1"/>
</dbReference>
<keyword evidence="4 7" id="KW-0812">Transmembrane</keyword>
<feature type="domain" description="Mechanosensitive ion channel MscS C-terminal" evidence="9">
    <location>
        <begin position="191"/>
        <end position="271"/>
    </location>
</feature>
<name>A0A4R3IW67_9RHOB</name>
<keyword evidence="5 7" id="KW-1133">Transmembrane helix</keyword>
<evidence type="ECO:0000256" key="5">
    <source>
        <dbReference type="ARBA" id="ARBA00022989"/>
    </source>
</evidence>
<evidence type="ECO:0000313" key="10">
    <source>
        <dbReference type="EMBL" id="TCS54485.1"/>
    </source>
</evidence>
<comment type="similarity">
    <text evidence="2 7">Belongs to the MscS (TC 1.A.23) family.</text>
</comment>
<gene>
    <name evidence="10" type="ORF">EDD52_13324</name>
</gene>
<keyword evidence="3" id="KW-1003">Cell membrane</keyword>
<sequence length="296" mass="32475">MANIETFLKSSYAWINTNSFVGAFVLLIGFFLFGLLLSAVLRRSMRMLIARDTDKRIDRLGAGYLARFSQVFLWVFVAMLYAHTVPALDKLATALLASVSIASVVIGLAAQSTLANLVAGLSLVLYKPFQLGDRLEINVPGGVETGTVESVSLGYTVLQTFDNRRLVLSNSTVANAVMINHTKENPRILAVVPFSIGYGADIENARSIVTELAKQHPDVQEVTGCPVVALNTSSVDLWLMGWCRDAATSVGVKYDLFEIIKKRFDEEGVEIPFAYQNIVLHQPSQHTSDQMDEAKV</sequence>
<organism evidence="10 11">
    <name type="scientific">Primorskyibacter sedentarius</name>
    <dbReference type="NCBI Taxonomy" id="745311"/>
    <lineage>
        <taxon>Bacteria</taxon>
        <taxon>Pseudomonadati</taxon>
        <taxon>Pseudomonadota</taxon>
        <taxon>Alphaproteobacteria</taxon>
        <taxon>Rhodobacterales</taxon>
        <taxon>Roseobacteraceae</taxon>
        <taxon>Primorskyibacter</taxon>
    </lineage>
</organism>
<dbReference type="InterPro" id="IPR023408">
    <property type="entry name" value="MscS_beta-dom_sf"/>
</dbReference>
<feature type="transmembrane region" description="Helical" evidence="7">
    <location>
        <begin position="62"/>
        <end position="82"/>
    </location>
</feature>
<protein>
    <recommendedName>
        <fullName evidence="7">Small-conductance mechanosensitive channel</fullName>
    </recommendedName>
</protein>
<evidence type="ECO:0000256" key="3">
    <source>
        <dbReference type="ARBA" id="ARBA00022475"/>
    </source>
</evidence>
<feature type="transmembrane region" description="Helical" evidence="7">
    <location>
        <begin position="94"/>
        <end position="126"/>
    </location>
</feature>
<dbReference type="PANTHER" id="PTHR30221">
    <property type="entry name" value="SMALL-CONDUCTANCE MECHANOSENSITIVE CHANNEL"/>
    <property type="match status" value="1"/>
</dbReference>
<dbReference type="Gene3D" id="3.30.70.100">
    <property type="match status" value="1"/>
</dbReference>
<dbReference type="AlphaFoldDB" id="A0A4R3IW67"/>
<dbReference type="GO" id="GO:0008381">
    <property type="term" value="F:mechanosensitive monoatomic ion channel activity"/>
    <property type="evidence" value="ECO:0007669"/>
    <property type="project" value="InterPro"/>
</dbReference>
<dbReference type="InterPro" id="IPR006685">
    <property type="entry name" value="MscS_channel_2nd"/>
</dbReference>